<gene>
    <name evidence="2" type="ORF">GCM10023156_29010</name>
</gene>
<dbReference type="Proteomes" id="UP001500840">
    <property type="component" value="Unassembled WGS sequence"/>
</dbReference>
<comment type="caution">
    <text evidence="2">The sequence shown here is derived from an EMBL/GenBank/DDBJ whole genome shotgun (WGS) entry which is preliminary data.</text>
</comment>
<organism evidence="2 3">
    <name type="scientific">Novipirellula rosea</name>
    <dbReference type="NCBI Taxonomy" id="1031540"/>
    <lineage>
        <taxon>Bacteria</taxon>
        <taxon>Pseudomonadati</taxon>
        <taxon>Planctomycetota</taxon>
        <taxon>Planctomycetia</taxon>
        <taxon>Pirellulales</taxon>
        <taxon>Pirellulaceae</taxon>
        <taxon>Novipirellula</taxon>
    </lineage>
</organism>
<evidence type="ECO:0000313" key="3">
    <source>
        <dbReference type="Proteomes" id="UP001500840"/>
    </source>
</evidence>
<proteinExistence type="predicted"/>
<feature type="compositionally biased region" description="Polar residues" evidence="1">
    <location>
        <begin position="150"/>
        <end position="162"/>
    </location>
</feature>
<evidence type="ECO:0000313" key="2">
    <source>
        <dbReference type="EMBL" id="GAA4455271.1"/>
    </source>
</evidence>
<dbReference type="EMBL" id="BAABGA010000035">
    <property type="protein sequence ID" value="GAA4455271.1"/>
    <property type="molecule type" value="Genomic_DNA"/>
</dbReference>
<accession>A0ABP8MWA6</accession>
<evidence type="ECO:0000256" key="1">
    <source>
        <dbReference type="SAM" id="MobiDB-lite"/>
    </source>
</evidence>
<keyword evidence="3" id="KW-1185">Reference proteome</keyword>
<protein>
    <submittedName>
        <fullName evidence="2">Uncharacterized protein</fullName>
    </submittedName>
</protein>
<reference evidence="3" key="1">
    <citation type="journal article" date="2019" name="Int. J. Syst. Evol. Microbiol.">
        <title>The Global Catalogue of Microorganisms (GCM) 10K type strain sequencing project: providing services to taxonomists for standard genome sequencing and annotation.</title>
        <authorList>
            <consortium name="The Broad Institute Genomics Platform"/>
            <consortium name="The Broad Institute Genome Sequencing Center for Infectious Disease"/>
            <person name="Wu L."/>
            <person name="Ma J."/>
        </authorList>
    </citation>
    <scope>NUCLEOTIDE SEQUENCE [LARGE SCALE GENOMIC DNA]</scope>
    <source>
        <strain evidence="3">JCM 17759</strain>
    </source>
</reference>
<feature type="region of interest" description="Disordered" evidence="1">
    <location>
        <begin position="137"/>
        <end position="163"/>
    </location>
</feature>
<name>A0ABP8MWA6_9BACT</name>
<sequence>MANQLKRQRNRTTDAFCRRILPARSLAARLLTARSLTIGVVTLALTHNTFGQYPVSTNEPTANSESYQESPPQPIQMAPEFDLTTDNQPEVQAQPWLIPSVSDNSIPTTARAAVGLGGTVSSENAVVIFVRPDADPLSLGDPSEYDTDTLLGSGSTREQPSSEAAVRDAALDSELKALMKPIGQIAVELGERGKKVPENVAAELAEPTSLVVLATGATVPKPDRYTVGFYYKPLYFEQANLERCGNHYGVFQNAVSGCEFLSNVKMLPYHSVATPACHCVCSPGDCLSCEMMPKQVNPFPIEPKAALMEAAAIAGFILLLQ</sequence>
<dbReference type="RefSeq" id="WP_345323103.1">
    <property type="nucleotide sequence ID" value="NZ_BAABGA010000035.1"/>
</dbReference>